<reference evidence="1" key="1">
    <citation type="submission" date="2020-11" db="EMBL/GenBank/DDBJ databases">
        <authorList>
            <person name="Tran Van P."/>
        </authorList>
    </citation>
    <scope>NUCLEOTIDE SEQUENCE</scope>
</reference>
<evidence type="ECO:0000313" key="2">
    <source>
        <dbReference type="Proteomes" id="UP000759131"/>
    </source>
</evidence>
<protein>
    <submittedName>
        <fullName evidence="1">Uncharacterized protein</fullName>
    </submittedName>
</protein>
<dbReference type="EMBL" id="CAJPIZ010021098">
    <property type="protein sequence ID" value="CAG2117515.1"/>
    <property type="molecule type" value="Genomic_DNA"/>
</dbReference>
<sequence length="258" mass="29801">KYCLYGSPDKYCLYGSPDKYCLYGSPDKYCLYGSPDNYCLYKRRQIDRVLGSLENSLADFFATDFVQKTLMGAEMTEQIKQIARKYCKKDKDLFLTRFELLKSIHNVLTDANHRTIVDQFIKSVGPQAAKMYDKFEQQLGGIGEELRLQPMDEHSIDYKLLIYREMKRGSLLRLLVTLAVKKWSDIRLAEYLIGQPRYRPNIMATNLLHMNVDLKQVMTVCKSIIDANGVNVSAAEEAELIQLAKEVFAINSKFYQHV</sequence>
<accession>A0A7R9QAS5</accession>
<feature type="non-terminal residue" evidence="1">
    <location>
        <position position="1"/>
    </location>
</feature>
<dbReference type="Proteomes" id="UP000759131">
    <property type="component" value="Unassembled WGS sequence"/>
</dbReference>
<organism evidence="1">
    <name type="scientific">Medioppia subpectinata</name>
    <dbReference type="NCBI Taxonomy" id="1979941"/>
    <lineage>
        <taxon>Eukaryota</taxon>
        <taxon>Metazoa</taxon>
        <taxon>Ecdysozoa</taxon>
        <taxon>Arthropoda</taxon>
        <taxon>Chelicerata</taxon>
        <taxon>Arachnida</taxon>
        <taxon>Acari</taxon>
        <taxon>Acariformes</taxon>
        <taxon>Sarcoptiformes</taxon>
        <taxon>Oribatida</taxon>
        <taxon>Brachypylina</taxon>
        <taxon>Oppioidea</taxon>
        <taxon>Oppiidae</taxon>
        <taxon>Medioppia</taxon>
    </lineage>
</organism>
<dbReference type="AlphaFoldDB" id="A0A7R9QAS5"/>
<name>A0A7R9QAS5_9ACAR</name>
<keyword evidence="2" id="KW-1185">Reference proteome</keyword>
<gene>
    <name evidence="1" type="ORF">OSB1V03_LOCUS17468</name>
</gene>
<proteinExistence type="predicted"/>
<evidence type="ECO:0000313" key="1">
    <source>
        <dbReference type="EMBL" id="CAD7638628.1"/>
    </source>
</evidence>
<dbReference type="EMBL" id="OC875673">
    <property type="protein sequence ID" value="CAD7638628.1"/>
    <property type="molecule type" value="Genomic_DNA"/>
</dbReference>